<evidence type="ECO:0000313" key="1">
    <source>
        <dbReference type="EMBL" id="KIK55615.1"/>
    </source>
</evidence>
<dbReference type="AlphaFoldDB" id="A0A0D0AYA0"/>
<organism evidence="1 2">
    <name type="scientific">Collybiopsis luxurians FD-317 M1</name>
    <dbReference type="NCBI Taxonomy" id="944289"/>
    <lineage>
        <taxon>Eukaryota</taxon>
        <taxon>Fungi</taxon>
        <taxon>Dikarya</taxon>
        <taxon>Basidiomycota</taxon>
        <taxon>Agaricomycotina</taxon>
        <taxon>Agaricomycetes</taxon>
        <taxon>Agaricomycetidae</taxon>
        <taxon>Agaricales</taxon>
        <taxon>Marasmiineae</taxon>
        <taxon>Omphalotaceae</taxon>
        <taxon>Collybiopsis</taxon>
        <taxon>Collybiopsis luxurians</taxon>
    </lineage>
</organism>
<protein>
    <submittedName>
        <fullName evidence="1">Unplaced genomic scaffold GYMLUscaffold_56, whole genome shotgun sequence</fullName>
    </submittedName>
</protein>
<proteinExistence type="predicted"/>
<dbReference type="HOGENOM" id="CLU_2688079_0_0_1"/>
<dbReference type="EMBL" id="KN834804">
    <property type="protein sequence ID" value="KIK55615.1"/>
    <property type="molecule type" value="Genomic_DNA"/>
</dbReference>
<dbReference type="Proteomes" id="UP000053593">
    <property type="component" value="Unassembled WGS sequence"/>
</dbReference>
<evidence type="ECO:0000313" key="2">
    <source>
        <dbReference type="Proteomes" id="UP000053593"/>
    </source>
</evidence>
<accession>A0A0D0AYA0</accession>
<name>A0A0D0AYA0_9AGAR</name>
<sequence>MSLQCIHSKAYNSLKKAVTATGRECPESASAADLQAMLSAPPSNVQEPSPIGSLLASAAHVLDPNSQVVTTPAC</sequence>
<gene>
    <name evidence="1" type="ORF">GYMLUDRAFT_248440</name>
</gene>
<reference evidence="1 2" key="1">
    <citation type="submission" date="2014-04" db="EMBL/GenBank/DDBJ databases">
        <title>Evolutionary Origins and Diversification of the Mycorrhizal Mutualists.</title>
        <authorList>
            <consortium name="DOE Joint Genome Institute"/>
            <consortium name="Mycorrhizal Genomics Consortium"/>
            <person name="Kohler A."/>
            <person name="Kuo A."/>
            <person name="Nagy L.G."/>
            <person name="Floudas D."/>
            <person name="Copeland A."/>
            <person name="Barry K.W."/>
            <person name="Cichocki N."/>
            <person name="Veneault-Fourrey C."/>
            <person name="LaButti K."/>
            <person name="Lindquist E.A."/>
            <person name="Lipzen A."/>
            <person name="Lundell T."/>
            <person name="Morin E."/>
            <person name="Murat C."/>
            <person name="Riley R."/>
            <person name="Ohm R."/>
            <person name="Sun H."/>
            <person name="Tunlid A."/>
            <person name="Henrissat B."/>
            <person name="Grigoriev I.V."/>
            <person name="Hibbett D.S."/>
            <person name="Martin F."/>
        </authorList>
    </citation>
    <scope>NUCLEOTIDE SEQUENCE [LARGE SCALE GENOMIC DNA]</scope>
    <source>
        <strain evidence="1 2">FD-317 M1</strain>
    </source>
</reference>
<keyword evidence="2" id="KW-1185">Reference proteome</keyword>